<dbReference type="Gene3D" id="3.30.505.10">
    <property type="entry name" value="SH2 domain"/>
    <property type="match status" value="1"/>
</dbReference>
<comment type="similarity">
    <text evidence="1">Belongs to the PTEN phosphatase protein family.</text>
</comment>
<dbReference type="PROSITE" id="PS50001">
    <property type="entry name" value="SH2"/>
    <property type="match status" value="1"/>
</dbReference>
<dbReference type="InterPro" id="IPR011993">
    <property type="entry name" value="PH-like_dom_sf"/>
</dbReference>
<feature type="region of interest" description="Disordered" evidence="4">
    <location>
        <begin position="72"/>
        <end position="117"/>
    </location>
</feature>
<sequence length="593" mass="65096">MYLFQGGLHTCLHKLRYSKTRDVPSNRLSDKIITRAINSCTININDMGGTTFDPTLNIGKNFWSNGELEWAERPPSGGRRISENDWRATGTGSWQDTVRAREPRRSEGGGDGAGLTWLQRQQQRLRERREARERVARLPLEWDTAHTKTARRSASHRVDGYTSDTTAFADDDDDFSVPLHVNTRTPLRADSVSPQAPDRTSSRKFMMSEKMVMREWSASSTGAPPPGLLSLAEPLSTDTLIRDRSESWSRTESRAGTPAFPTHPRTPYPPTPTPSLSARPPRSPPVARRERDRDTSPESEYRTLNGSCGSRRSSVGGAEPQHVAADRVRFARDTSPYWYKPNISRDDAIAALQPLEEGSFIVRDSNSFPGAFGLAVRAGPAGGVRHFLVEPTARGVRLRGCPDEPVFGSLSALVYQHTVTQLALPVPLKLPERDPWPGSEAGAAARALLASGAACHVLLLGAENTEALTGPAAVRRAVSNILQRKVSAHVVHFKVSGSGITLTDASRKLFFRRHYPATGVSHAGLDPDERRYAHQQNGADAPKRIFAFVARSSSGADNQCHVFAELEPEQPATAIVNFVNKALLGNSQKRDII</sequence>
<dbReference type="CDD" id="cd01213">
    <property type="entry name" value="PTB_tensin"/>
    <property type="match status" value="1"/>
</dbReference>
<dbReference type="SMART" id="SM00462">
    <property type="entry name" value="PTB"/>
    <property type="match status" value="1"/>
</dbReference>
<feature type="compositionally biased region" description="Basic and acidic residues" evidence="4">
    <location>
        <begin position="98"/>
        <end position="108"/>
    </location>
</feature>
<feature type="compositionally biased region" description="Pro residues" evidence="4">
    <location>
        <begin position="264"/>
        <end position="273"/>
    </location>
</feature>
<feature type="compositionally biased region" description="Basic and acidic residues" evidence="4">
    <location>
        <begin position="242"/>
        <end position="253"/>
    </location>
</feature>
<evidence type="ECO:0000256" key="2">
    <source>
        <dbReference type="ARBA" id="ARBA00022999"/>
    </source>
</evidence>
<keyword evidence="2 3" id="KW-0727">SH2 domain</keyword>
<reference evidence="6 7" key="1">
    <citation type="journal article" date="2019" name="Commun. Biol.">
        <title>The bagworm genome reveals a unique fibroin gene that provides high tensile strength.</title>
        <authorList>
            <person name="Kono N."/>
            <person name="Nakamura H."/>
            <person name="Ohtoshi R."/>
            <person name="Tomita M."/>
            <person name="Numata K."/>
            <person name="Arakawa K."/>
        </authorList>
    </citation>
    <scope>NUCLEOTIDE SEQUENCE [LARGE SCALE GENOMIC DNA]</scope>
</reference>
<feature type="compositionally biased region" description="Low complexity" evidence="4">
    <location>
        <begin position="306"/>
        <end position="317"/>
    </location>
</feature>
<evidence type="ECO:0000313" key="6">
    <source>
        <dbReference type="EMBL" id="GBP44989.1"/>
    </source>
</evidence>
<feature type="region of interest" description="Disordered" evidence="4">
    <location>
        <begin position="242"/>
        <end position="323"/>
    </location>
</feature>
<feature type="region of interest" description="Disordered" evidence="4">
    <location>
        <begin position="186"/>
        <end position="205"/>
    </location>
</feature>
<dbReference type="OrthoDB" id="6273691at2759"/>
<dbReference type="EMBL" id="BGZK01000462">
    <property type="protein sequence ID" value="GBP44989.1"/>
    <property type="molecule type" value="Genomic_DNA"/>
</dbReference>
<dbReference type="Proteomes" id="UP000299102">
    <property type="component" value="Unassembled WGS sequence"/>
</dbReference>
<dbReference type="GO" id="GO:0005925">
    <property type="term" value="C:focal adhesion"/>
    <property type="evidence" value="ECO:0007669"/>
    <property type="project" value="TreeGrafter"/>
</dbReference>
<feature type="compositionally biased region" description="Basic and acidic residues" evidence="4">
    <location>
        <begin position="287"/>
        <end position="301"/>
    </location>
</feature>
<keyword evidence="7" id="KW-1185">Reference proteome</keyword>
<dbReference type="STRING" id="151549.A0A4C1W3B5"/>
<feature type="domain" description="SH2" evidence="5">
    <location>
        <begin position="338"/>
        <end position="432"/>
    </location>
</feature>
<dbReference type="PANTHER" id="PTHR45734">
    <property type="entry name" value="TENSIN"/>
    <property type="match status" value="1"/>
</dbReference>
<dbReference type="InterPro" id="IPR013625">
    <property type="entry name" value="PTB"/>
</dbReference>
<dbReference type="InterPro" id="IPR051484">
    <property type="entry name" value="Tensin_PTEN_phosphatase"/>
</dbReference>
<proteinExistence type="inferred from homology"/>
<name>A0A4C1W3B5_EUMVA</name>
<dbReference type="SUPFAM" id="SSF50729">
    <property type="entry name" value="PH domain-like"/>
    <property type="match status" value="1"/>
</dbReference>
<dbReference type="Gene3D" id="2.30.29.30">
    <property type="entry name" value="Pleckstrin-homology domain (PH domain)/Phosphotyrosine-binding domain (PTB)"/>
    <property type="match status" value="1"/>
</dbReference>
<dbReference type="InterPro" id="IPR033929">
    <property type="entry name" value="Tensin_PTB"/>
</dbReference>
<dbReference type="AlphaFoldDB" id="A0A4C1W3B5"/>
<evidence type="ECO:0000313" key="7">
    <source>
        <dbReference type="Proteomes" id="UP000299102"/>
    </source>
</evidence>
<comment type="caution">
    <text evidence="6">The sequence shown here is derived from an EMBL/GenBank/DDBJ whole genome shotgun (WGS) entry which is preliminary data.</text>
</comment>
<accession>A0A4C1W3B5</accession>
<gene>
    <name evidence="6" type="primary">TNS</name>
    <name evidence="6" type="ORF">EVAR_33417_1</name>
</gene>
<evidence type="ECO:0000256" key="1">
    <source>
        <dbReference type="ARBA" id="ARBA00007881"/>
    </source>
</evidence>
<dbReference type="SUPFAM" id="SSF55550">
    <property type="entry name" value="SH2 domain"/>
    <property type="match status" value="1"/>
</dbReference>
<dbReference type="InterPro" id="IPR036860">
    <property type="entry name" value="SH2_dom_sf"/>
</dbReference>
<dbReference type="InterPro" id="IPR000980">
    <property type="entry name" value="SH2"/>
</dbReference>
<protein>
    <submittedName>
        <fullName evidence="6">Tensin</fullName>
    </submittedName>
</protein>
<evidence type="ECO:0000256" key="3">
    <source>
        <dbReference type="PROSITE-ProRule" id="PRU00191"/>
    </source>
</evidence>
<evidence type="ECO:0000259" key="5">
    <source>
        <dbReference type="PROSITE" id="PS50001"/>
    </source>
</evidence>
<dbReference type="Pfam" id="PF00017">
    <property type="entry name" value="SH2"/>
    <property type="match status" value="1"/>
</dbReference>
<dbReference type="Pfam" id="PF08416">
    <property type="entry name" value="PTB"/>
    <property type="match status" value="1"/>
</dbReference>
<dbReference type="PANTHER" id="PTHR45734:SF10">
    <property type="entry name" value="BLISTERY, ISOFORM A"/>
    <property type="match status" value="1"/>
</dbReference>
<evidence type="ECO:0000256" key="4">
    <source>
        <dbReference type="SAM" id="MobiDB-lite"/>
    </source>
</evidence>
<dbReference type="InterPro" id="IPR006020">
    <property type="entry name" value="PTB/PI_dom"/>
</dbReference>
<dbReference type="SMART" id="SM00252">
    <property type="entry name" value="SH2"/>
    <property type="match status" value="1"/>
</dbReference>
<organism evidence="6 7">
    <name type="scientific">Eumeta variegata</name>
    <name type="common">Bagworm moth</name>
    <name type="synonym">Eumeta japonica</name>
    <dbReference type="NCBI Taxonomy" id="151549"/>
    <lineage>
        <taxon>Eukaryota</taxon>
        <taxon>Metazoa</taxon>
        <taxon>Ecdysozoa</taxon>
        <taxon>Arthropoda</taxon>
        <taxon>Hexapoda</taxon>
        <taxon>Insecta</taxon>
        <taxon>Pterygota</taxon>
        <taxon>Neoptera</taxon>
        <taxon>Endopterygota</taxon>
        <taxon>Lepidoptera</taxon>
        <taxon>Glossata</taxon>
        <taxon>Ditrysia</taxon>
        <taxon>Tineoidea</taxon>
        <taxon>Psychidae</taxon>
        <taxon>Oiketicinae</taxon>
        <taxon>Eumeta</taxon>
    </lineage>
</organism>
<dbReference type="PRINTS" id="PR00401">
    <property type="entry name" value="SH2DOMAIN"/>
</dbReference>